<dbReference type="Proteomes" id="UP000240883">
    <property type="component" value="Unassembled WGS sequence"/>
</dbReference>
<protein>
    <submittedName>
        <fullName evidence="1">Uncharacterized protein</fullName>
    </submittedName>
</protein>
<accession>A0A2T2NXN8</accession>
<evidence type="ECO:0000313" key="2">
    <source>
        <dbReference type="Proteomes" id="UP000240883"/>
    </source>
</evidence>
<evidence type="ECO:0000313" key="1">
    <source>
        <dbReference type="EMBL" id="PSN70184.1"/>
    </source>
</evidence>
<organism evidence="1 2">
    <name type="scientific">Corynespora cassiicola Philippines</name>
    <dbReference type="NCBI Taxonomy" id="1448308"/>
    <lineage>
        <taxon>Eukaryota</taxon>
        <taxon>Fungi</taxon>
        <taxon>Dikarya</taxon>
        <taxon>Ascomycota</taxon>
        <taxon>Pezizomycotina</taxon>
        <taxon>Dothideomycetes</taxon>
        <taxon>Pleosporomycetidae</taxon>
        <taxon>Pleosporales</taxon>
        <taxon>Corynesporascaceae</taxon>
        <taxon>Corynespora</taxon>
    </lineage>
</organism>
<sequence length="81" mass="9355">MRKLVRLTASSLSTSVSVDWMRGESFLGIQRHIGRNQAHRYVEVDGGTEHGYLYRYRYADDDDFCFGPSKSYQISSKLKLC</sequence>
<dbReference type="AlphaFoldDB" id="A0A2T2NXN8"/>
<name>A0A2T2NXN8_CORCC</name>
<dbReference type="EMBL" id="KZ678132">
    <property type="protein sequence ID" value="PSN70184.1"/>
    <property type="molecule type" value="Genomic_DNA"/>
</dbReference>
<proteinExistence type="predicted"/>
<keyword evidence="2" id="KW-1185">Reference proteome</keyword>
<gene>
    <name evidence="1" type="ORF">BS50DRAFT_307713</name>
</gene>
<reference evidence="1 2" key="1">
    <citation type="journal article" date="2018" name="Front. Microbiol.">
        <title>Genome-Wide Analysis of Corynespora cassiicola Leaf Fall Disease Putative Effectors.</title>
        <authorList>
            <person name="Lopez D."/>
            <person name="Ribeiro S."/>
            <person name="Label P."/>
            <person name="Fumanal B."/>
            <person name="Venisse J.S."/>
            <person name="Kohler A."/>
            <person name="de Oliveira R.R."/>
            <person name="Labutti K."/>
            <person name="Lipzen A."/>
            <person name="Lail K."/>
            <person name="Bauer D."/>
            <person name="Ohm R.A."/>
            <person name="Barry K.W."/>
            <person name="Spatafora J."/>
            <person name="Grigoriev I.V."/>
            <person name="Martin F.M."/>
            <person name="Pujade-Renaud V."/>
        </authorList>
    </citation>
    <scope>NUCLEOTIDE SEQUENCE [LARGE SCALE GENOMIC DNA]</scope>
    <source>
        <strain evidence="1 2">Philippines</strain>
    </source>
</reference>